<accession>L0G4H5</accession>
<dbReference type="AlphaFoldDB" id="L0G4H5"/>
<dbReference type="OrthoDB" id="1442510at2"/>
<dbReference type="RefSeq" id="WP_015267755.1">
    <property type="nucleotide sequence ID" value="NC_019904.1"/>
</dbReference>
<dbReference type="HOGENOM" id="CLU_170973_0_0_10"/>
<proteinExistence type="predicted"/>
<organism evidence="1 2">
    <name type="scientific">Echinicola vietnamensis (strain DSM 17526 / LMG 23754 / KMM 6221)</name>
    <dbReference type="NCBI Taxonomy" id="926556"/>
    <lineage>
        <taxon>Bacteria</taxon>
        <taxon>Pseudomonadati</taxon>
        <taxon>Bacteroidota</taxon>
        <taxon>Cytophagia</taxon>
        <taxon>Cytophagales</taxon>
        <taxon>Cyclobacteriaceae</taxon>
        <taxon>Echinicola</taxon>
    </lineage>
</organism>
<name>L0G4H5_ECHVK</name>
<protein>
    <submittedName>
        <fullName evidence="1">Uncharacterized protein</fullName>
    </submittedName>
</protein>
<sequence length="124" mass="13802">MEKERSNRQGHPITILTLVVLLLCSPCNVRNALQQAIGTPQTQVLNKSKTVQPSPSCHAAQEHLTVHEGVEVAFEYTPVLPVTAALPMMTWNGQQQSSIYSPHNFGAVLTVPFYILYQNLRLHL</sequence>
<evidence type="ECO:0000313" key="1">
    <source>
        <dbReference type="EMBL" id="AGA80218.1"/>
    </source>
</evidence>
<dbReference type="STRING" id="926556.Echvi_4011"/>
<reference evidence="2" key="1">
    <citation type="submission" date="2012-02" db="EMBL/GenBank/DDBJ databases">
        <title>The complete genome of Echinicola vietnamensis DSM 17526.</title>
        <authorList>
            <person name="Lucas S."/>
            <person name="Copeland A."/>
            <person name="Lapidus A."/>
            <person name="Glavina del Rio T."/>
            <person name="Dalin E."/>
            <person name="Tice H."/>
            <person name="Bruce D."/>
            <person name="Goodwin L."/>
            <person name="Pitluck S."/>
            <person name="Peters L."/>
            <person name="Ovchinnikova G."/>
            <person name="Teshima H."/>
            <person name="Kyrpides N."/>
            <person name="Mavromatis K."/>
            <person name="Ivanova N."/>
            <person name="Brettin T."/>
            <person name="Detter J.C."/>
            <person name="Han C."/>
            <person name="Larimer F."/>
            <person name="Land M."/>
            <person name="Hauser L."/>
            <person name="Markowitz V."/>
            <person name="Cheng J.-F."/>
            <person name="Hugenholtz P."/>
            <person name="Woyke T."/>
            <person name="Wu D."/>
            <person name="Brambilla E."/>
            <person name="Klenk H.-P."/>
            <person name="Eisen J.A."/>
        </authorList>
    </citation>
    <scope>NUCLEOTIDE SEQUENCE [LARGE SCALE GENOMIC DNA]</scope>
    <source>
        <strain evidence="2">DSM 17526 / LMG 23754 / KMM 6221</strain>
    </source>
</reference>
<dbReference type="KEGG" id="evi:Echvi_4011"/>
<gene>
    <name evidence="1" type="ordered locus">Echvi_4011</name>
</gene>
<dbReference type="EMBL" id="CP003346">
    <property type="protein sequence ID" value="AGA80218.1"/>
    <property type="molecule type" value="Genomic_DNA"/>
</dbReference>
<keyword evidence="2" id="KW-1185">Reference proteome</keyword>
<dbReference type="Proteomes" id="UP000010796">
    <property type="component" value="Chromosome"/>
</dbReference>
<dbReference type="eggNOG" id="ENOG5033DPA">
    <property type="taxonomic scope" value="Bacteria"/>
</dbReference>
<evidence type="ECO:0000313" key="2">
    <source>
        <dbReference type="Proteomes" id="UP000010796"/>
    </source>
</evidence>